<dbReference type="InterPro" id="IPR003593">
    <property type="entry name" value="AAA+_ATPase"/>
</dbReference>
<dbReference type="GO" id="GO:0005886">
    <property type="term" value="C:plasma membrane"/>
    <property type="evidence" value="ECO:0007669"/>
    <property type="project" value="UniProtKB-SubCell"/>
</dbReference>
<evidence type="ECO:0000256" key="14">
    <source>
        <dbReference type="SAM" id="Phobius"/>
    </source>
</evidence>
<evidence type="ECO:0000256" key="6">
    <source>
        <dbReference type="ARBA" id="ARBA00022692"/>
    </source>
</evidence>
<keyword evidence="6 14" id="KW-0812">Transmembrane</keyword>
<dbReference type="InterPro" id="IPR020568">
    <property type="entry name" value="Ribosomal_Su5_D2-typ_SF"/>
</dbReference>
<dbReference type="InterPro" id="IPR027417">
    <property type="entry name" value="P-loop_NTPase"/>
</dbReference>
<keyword evidence="8 16" id="KW-0378">Hydrolase</keyword>
<dbReference type="InterPro" id="IPR004663">
    <property type="entry name" value="Lon_arc"/>
</dbReference>
<evidence type="ECO:0000313" key="16">
    <source>
        <dbReference type="EMBL" id="KUG17428.1"/>
    </source>
</evidence>
<dbReference type="InterPro" id="IPR008269">
    <property type="entry name" value="Lon_proteolytic"/>
</dbReference>
<feature type="transmembrane region" description="Helical" evidence="14">
    <location>
        <begin position="148"/>
        <end position="165"/>
    </location>
</feature>
<evidence type="ECO:0000256" key="13">
    <source>
        <dbReference type="ARBA" id="ARBA00026070"/>
    </source>
</evidence>
<dbReference type="Gene3D" id="3.30.230.10">
    <property type="match status" value="1"/>
</dbReference>
<evidence type="ECO:0000256" key="4">
    <source>
        <dbReference type="ARBA" id="ARBA00022475"/>
    </source>
</evidence>
<dbReference type="PRINTS" id="PR00830">
    <property type="entry name" value="ENDOLAPTASE"/>
</dbReference>
<organism evidence="16">
    <name type="scientific">hydrocarbon metagenome</name>
    <dbReference type="NCBI Taxonomy" id="938273"/>
    <lineage>
        <taxon>unclassified sequences</taxon>
        <taxon>metagenomes</taxon>
        <taxon>ecological metagenomes</taxon>
    </lineage>
</organism>
<dbReference type="GO" id="GO:0005524">
    <property type="term" value="F:ATP binding"/>
    <property type="evidence" value="ECO:0007669"/>
    <property type="project" value="UniProtKB-KW"/>
</dbReference>
<evidence type="ECO:0000256" key="11">
    <source>
        <dbReference type="ARBA" id="ARBA00022989"/>
    </source>
</evidence>
<dbReference type="PROSITE" id="PS51786">
    <property type="entry name" value="LON_PROTEOLYTIC"/>
    <property type="match status" value="1"/>
</dbReference>
<keyword evidence="12 14" id="KW-0472">Membrane</keyword>
<evidence type="ECO:0000256" key="1">
    <source>
        <dbReference type="ARBA" id="ARBA00004651"/>
    </source>
</evidence>
<comment type="subunit">
    <text evidence="13">Homohexamer. Organized in a ring with a central cavity.</text>
</comment>
<gene>
    <name evidence="16" type="ORF">ASZ90_012907</name>
</gene>
<proteinExistence type="inferred from homology"/>
<dbReference type="GO" id="GO:0006355">
    <property type="term" value="P:regulation of DNA-templated transcription"/>
    <property type="evidence" value="ECO:0007669"/>
    <property type="project" value="InterPro"/>
</dbReference>
<evidence type="ECO:0000259" key="15">
    <source>
        <dbReference type="PROSITE" id="PS51786"/>
    </source>
</evidence>
<dbReference type="GO" id="GO:0030163">
    <property type="term" value="P:protein catabolic process"/>
    <property type="evidence" value="ECO:0007669"/>
    <property type="project" value="InterPro"/>
</dbReference>
<dbReference type="GO" id="GO:0004252">
    <property type="term" value="F:serine-type endopeptidase activity"/>
    <property type="evidence" value="ECO:0007669"/>
    <property type="project" value="InterPro"/>
</dbReference>
<evidence type="ECO:0000256" key="3">
    <source>
        <dbReference type="ARBA" id="ARBA00022016"/>
    </source>
</evidence>
<dbReference type="InterPro" id="IPR002078">
    <property type="entry name" value="Sigma_54_int"/>
</dbReference>
<keyword evidence="11 14" id="KW-1133">Transmembrane helix</keyword>
<comment type="subcellular location">
    <subcellularLocation>
        <location evidence="1">Cell membrane</location>
        <topology evidence="1">Multi-pass membrane protein</topology>
    </subcellularLocation>
</comment>
<dbReference type="NCBIfam" id="TIGR00764">
    <property type="entry name" value="lon_rel"/>
    <property type="match status" value="1"/>
</dbReference>
<evidence type="ECO:0000256" key="7">
    <source>
        <dbReference type="ARBA" id="ARBA00022741"/>
    </source>
</evidence>
<evidence type="ECO:0000256" key="5">
    <source>
        <dbReference type="ARBA" id="ARBA00022670"/>
    </source>
</evidence>
<keyword evidence="9" id="KW-0720">Serine protease</keyword>
<dbReference type="PANTHER" id="PTHR10046">
    <property type="entry name" value="ATP DEPENDENT LON PROTEASE FAMILY MEMBER"/>
    <property type="match status" value="1"/>
</dbReference>
<evidence type="ECO:0000256" key="12">
    <source>
        <dbReference type="ARBA" id="ARBA00023136"/>
    </source>
</evidence>
<comment type="similarity">
    <text evidence="2">Belongs to the peptidase S16 family. Archaeal LonB subfamily.</text>
</comment>
<evidence type="ECO:0000256" key="8">
    <source>
        <dbReference type="ARBA" id="ARBA00022801"/>
    </source>
</evidence>
<protein>
    <recommendedName>
        <fullName evidence="3">Archaeal Lon protease</fullName>
    </recommendedName>
</protein>
<dbReference type="Gene3D" id="3.40.50.300">
    <property type="entry name" value="P-loop containing nucleotide triphosphate hydrolases"/>
    <property type="match status" value="1"/>
</dbReference>
<dbReference type="Gene3D" id="1.10.8.60">
    <property type="match status" value="1"/>
</dbReference>
<dbReference type="SUPFAM" id="SSF52540">
    <property type="entry name" value="P-loop containing nucleoside triphosphate hydrolases"/>
    <property type="match status" value="1"/>
</dbReference>
<evidence type="ECO:0000256" key="9">
    <source>
        <dbReference type="ARBA" id="ARBA00022825"/>
    </source>
</evidence>
<keyword evidence="5 16" id="KW-0645">Protease</keyword>
<keyword evidence="10" id="KW-0067">ATP-binding</keyword>
<dbReference type="SMART" id="SM00382">
    <property type="entry name" value="AAA"/>
    <property type="match status" value="1"/>
</dbReference>
<dbReference type="Pfam" id="PF05362">
    <property type="entry name" value="Lon_C"/>
    <property type="match status" value="1"/>
</dbReference>
<dbReference type="Pfam" id="PF00158">
    <property type="entry name" value="Sigma54_activat"/>
    <property type="match status" value="1"/>
</dbReference>
<dbReference type="SUPFAM" id="SSF54211">
    <property type="entry name" value="Ribosomal protein S5 domain 2-like"/>
    <property type="match status" value="1"/>
</dbReference>
<dbReference type="EMBL" id="LNQE01001443">
    <property type="protein sequence ID" value="KUG17428.1"/>
    <property type="molecule type" value="Genomic_DNA"/>
</dbReference>
<reference evidence="16" key="1">
    <citation type="journal article" date="2015" name="Proc. Natl. Acad. Sci. U.S.A.">
        <title>Networks of energetic and metabolic interactions define dynamics in microbial communities.</title>
        <authorList>
            <person name="Embree M."/>
            <person name="Liu J.K."/>
            <person name="Al-Bassam M.M."/>
            <person name="Zengler K."/>
        </authorList>
    </citation>
    <scope>NUCLEOTIDE SEQUENCE</scope>
</reference>
<dbReference type="SMR" id="A0A0W8F960"/>
<keyword evidence="7" id="KW-0547">Nucleotide-binding</keyword>
<name>A0A0W8F960_9ZZZZ</name>
<feature type="domain" description="Lon proteolytic" evidence="15">
    <location>
        <begin position="451"/>
        <end position="629"/>
    </location>
</feature>
<dbReference type="InterPro" id="IPR000523">
    <property type="entry name" value="Mg_chelatse_chII-like_cat_dom"/>
</dbReference>
<dbReference type="GO" id="GO:0004176">
    <property type="term" value="F:ATP-dependent peptidase activity"/>
    <property type="evidence" value="ECO:0007669"/>
    <property type="project" value="InterPro"/>
</dbReference>
<keyword evidence="4" id="KW-1003">Cell membrane</keyword>
<dbReference type="InterPro" id="IPR046843">
    <property type="entry name" value="LonB_AAA-LID"/>
</dbReference>
<dbReference type="Pfam" id="PF01078">
    <property type="entry name" value="Mg_chelatase"/>
    <property type="match status" value="1"/>
</dbReference>
<sequence>MIWKEKSMETKHQIYSQEQPIIAVRTEKLTSEDESNELLGDIKFEDTSSITVPENLIDQVIGQDEAVEVIKKAASQRRHVMLIGSPGTGKSMLGKAMSELLPVEDLQDVLVYANPEDNNTPRVRVVPAGRGKQIVDAQKLEARKKVQTRNMFLMIIVMALIVYAYYMGQLLFGIIAAALLFISLRYMLPKEDAMVPKLLVDNNGKKKAPYVDATGAHAGALLGDVRHDPFQSGGLETPSHERVECGSIHKAHKGVLFIDEVNTLRPESQQSLLTALQEGVYQITGQSERSSGALVRTEPVPCSFIMIAAGNLDAVQGMHPALRSRIKGYGYEVYMRDTMEDTLENRNKLIRFVAQEIVRDGKIPHFTQDAVAEIMREAKRRSGRKGHLTLMLRDLGGLIRVSGDVARAESSHLTEVNHVMQAKKMARSVEQQLADRYMERRKDYSMFHSSGDEIGRVNGLAVMGDSGIVLPIMAEITPAQSKEEGKIIATGKLQEIAKEAVTNVSVLIKKFLGEDITKKDVHIQFIGTYEGVEGDSASISIATAVISALEGVPVKQTVAMTGSLSVRGDVMPVGGVTQKIEAAAQAGIKTVLIPKSNMGDVLIDDSMKNSIEIIPVSNISEVFEFAMGSQRTRLIEKLKKFATEKKIGINIPETIPTPIRSI</sequence>
<evidence type="ECO:0000256" key="2">
    <source>
        <dbReference type="ARBA" id="ARBA00009579"/>
    </source>
</evidence>
<dbReference type="InterPro" id="IPR027065">
    <property type="entry name" value="Lon_Prtase"/>
</dbReference>
<dbReference type="Pfam" id="PF20436">
    <property type="entry name" value="LonB_AAA-LID"/>
    <property type="match status" value="1"/>
</dbReference>
<accession>A0A0W8F960</accession>
<dbReference type="AlphaFoldDB" id="A0A0W8F960"/>
<comment type="caution">
    <text evidence="16">The sequence shown here is derived from an EMBL/GenBank/DDBJ whole genome shotgun (WGS) entry which is preliminary data.</text>
</comment>
<dbReference type="GO" id="GO:0006508">
    <property type="term" value="P:proteolysis"/>
    <property type="evidence" value="ECO:0007669"/>
    <property type="project" value="UniProtKB-KW"/>
</dbReference>
<evidence type="ECO:0000256" key="10">
    <source>
        <dbReference type="ARBA" id="ARBA00022840"/>
    </source>
</evidence>
<dbReference type="InterPro" id="IPR014721">
    <property type="entry name" value="Ribsml_uS5_D2-typ_fold_subgr"/>
</dbReference>